<feature type="region of interest" description="Disordered" evidence="2">
    <location>
        <begin position="1"/>
        <end position="45"/>
    </location>
</feature>
<reference evidence="3 4" key="1">
    <citation type="submission" date="2019-03" db="EMBL/GenBank/DDBJ databases">
        <title>Single cell metagenomics reveals metabolic interactions within the superorganism composed of flagellate Streblomastix strix and complex community of Bacteroidetes bacteria on its surface.</title>
        <authorList>
            <person name="Treitli S.C."/>
            <person name="Kolisko M."/>
            <person name="Husnik F."/>
            <person name="Keeling P."/>
            <person name="Hampl V."/>
        </authorList>
    </citation>
    <scope>NUCLEOTIDE SEQUENCE [LARGE SCALE GENOMIC DNA]</scope>
    <source>
        <strain evidence="3">ST1C</strain>
    </source>
</reference>
<name>A0A5J4VQ87_9EUKA</name>
<evidence type="ECO:0000313" key="3">
    <source>
        <dbReference type="EMBL" id="KAA6384734.1"/>
    </source>
</evidence>
<dbReference type="EMBL" id="SNRW01005608">
    <property type="protein sequence ID" value="KAA6384734.1"/>
    <property type="molecule type" value="Genomic_DNA"/>
</dbReference>
<evidence type="ECO:0000256" key="2">
    <source>
        <dbReference type="SAM" id="MobiDB-lite"/>
    </source>
</evidence>
<dbReference type="AlphaFoldDB" id="A0A5J4VQ87"/>
<dbReference type="Proteomes" id="UP000324800">
    <property type="component" value="Unassembled WGS sequence"/>
</dbReference>
<keyword evidence="1" id="KW-0175">Coiled coil</keyword>
<sequence length="145" mass="17042">MMPPPHKKEDYKYAKPYDNWRELENQKPVQQQTDPRESVKYENMSQRERNHLTALKFSDPGYIQQIRNGIGKHPANIDEQIKRSGNIRLQELQQESIQEQKQQLQAVLEQQQQQQQQGYRQFRPWSYAGYGRPSAVIPSTDCAAG</sequence>
<accession>A0A5J4VQ87</accession>
<evidence type="ECO:0000313" key="4">
    <source>
        <dbReference type="Proteomes" id="UP000324800"/>
    </source>
</evidence>
<comment type="caution">
    <text evidence="3">The sequence shown here is derived from an EMBL/GenBank/DDBJ whole genome shotgun (WGS) entry which is preliminary data.</text>
</comment>
<feature type="compositionally biased region" description="Basic and acidic residues" evidence="2">
    <location>
        <begin position="34"/>
        <end position="45"/>
    </location>
</feature>
<protein>
    <submittedName>
        <fullName evidence="3">Uncharacterized protein</fullName>
    </submittedName>
</protein>
<organism evidence="3 4">
    <name type="scientific">Streblomastix strix</name>
    <dbReference type="NCBI Taxonomy" id="222440"/>
    <lineage>
        <taxon>Eukaryota</taxon>
        <taxon>Metamonada</taxon>
        <taxon>Preaxostyla</taxon>
        <taxon>Oxymonadida</taxon>
        <taxon>Streblomastigidae</taxon>
        <taxon>Streblomastix</taxon>
    </lineage>
</organism>
<feature type="compositionally biased region" description="Basic and acidic residues" evidence="2">
    <location>
        <begin position="1"/>
        <end position="25"/>
    </location>
</feature>
<proteinExistence type="predicted"/>
<evidence type="ECO:0000256" key="1">
    <source>
        <dbReference type="SAM" id="Coils"/>
    </source>
</evidence>
<feature type="coiled-coil region" evidence="1">
    <location>
        <begin position="87"/>
        <end position="117"/>
    </location>
</feature>
<gene>
    <name evidence="3" type="ORF">EZS28_019737</name>
</gene>